<keyword evidence="4" id="KW-1185">Reference proteome</keyword>
<dbReference type="RefSeq" id="WP_235294846.1">
    <property type="nucleotide sequence ID" value="NZ_BSOH01000002.1"/>
</dbReference>
<dbReference type="InterPro" id="IPR002861">
    <property type="entry name" value="Reeler_dom"/>
</dbReference>
<dbReference type="AlphaFoldDB" id="A0AA37SK29"/>
<dbReference type="Gene3D" id="2.60.40.4060">
    <property type="entry name" value="Reeler domain"/>
    <property type="match status" value="1"/>
</dbReference>
<evidence type="ECO:0000259" key="2">
    <source>
        <dbReference type="Pfam" id="PF18962"/>
    </source>
</evidence>
<dbReference type="Pfam" id="PF02014">
    <property type="entry name" value="Reeler"/>
    <property type="match status" value="1"/>
</dbReference>
<organism evidence="3 4">
    <name type="scientific">Portibacter lacus</name>
    <dbReference type="NCBI Taxonomy" id="1099794"/>
    <lineage>
        <taxon>Bacteria</taxon>
        <taxon>Pseudomonadati</taxon>
        <taxon>Bacteroidota</taxon>
        <taxon>Saprospiria</taxon>
        <taxon>Saprospirales</taxon>
        <taxon>Haliscomenobacteraceae</taxon>
        <taxon>Portibacter</taxon>
    </lineage>
</organism>
<dbReference type="NCBIfam" id="TIGR04183">
    <property type="entry name" value="Por_Secre_tail"/>
    <property type="match status" value="1"/>
</dbReference>
<sequence length="365" mass="40108">MKLRIVFLLFFSTLAYVLLISSRTGPASTFSIDRTGSPLSYGLTCGSCHGGAFNNASLTIVLKDNANQPVTSYTPGNTYLVEAKVASQFNFARGFQLVGLTDNNSQAGSFSSPGSQTKISPLNGRQYLEHSTPALSADNYVFTATWTAPTANTGEVTFYSTGVVANGNNSPSGDEVTVPVQLMISEAVTVPVELIDFRASRNENEILVSWETALEESFDNFEIERSVDGINFTKISEISSTGNHSKYNYTDPVRSSNKIYYRLRSNDLNGAFQYSEIIHVKGDRSAEEIVVFPNPTRGNTWIELPSSHDRYDIKWFDITGFQLGSMKSEKGQLELPFDQQTSGVYLISVSNGSGELMFSKRIVKL</sequence>
<dbReference type="InterPro" id="IPR042307">
    <property type="entry name" value="Reeler_sf"/>
</dbReference>
<evidence type="ECO:0008006" key="5">
    <source>
        <dbReference type="Google" id="ProtNLM"/>
    </source>
</evidence>
<accession>A0AA37SK29</accession>
<evidence type="ECO:0000313" key="4">
    <source>
        <dbReference type="Proteomes" id="UP001156666"/>
    </source>
</evidence>
<feature type="domain" description="Secretion system C-terminal sorting" evidence="2">
    <location>
        <begin position="291"/>
        <end position="363"/>
    </location>
</feature>
<evidence type="ECO:0000313" key="3">
    <source>
        <dbReference type="EMBL" id="GLR15983.1"/>
    </source>
</evidence>
<dbReference type="NCBIfam" id="NF041895">
    <property type="entry name" value="choice_anch_V"/>
    <property type="match status" value="1"/>
</dbReference>
<dbReference type="EMBL" id="BSOH01000002">
    <property type="protein sequence ID" value="GLR15983.1"/>
    <property type="molecule type" value="Genomic_DNA"/>
</dbReference>
<dbReference type="Pfam" id="PF18962">
    <property type="entry name" value="Por_Secre_tail"/>
    <property type="match status" value="1"/>
</dbReference>
<protein>
    <recommendedName>
        <fullName evidence="5">T9SS C-terminal target domain-containing protein</fullName>
    </recommendedName>
</protein>
<dbReference type="Gene3D" id="2.60.40.10">
    <property type="entry name" value="Immunoglobulins"/>
    <property type="match status" value="1"/>
</dbReference>
<name>A0AA37SK29_9BACT</name>
<feature type="domain" description="Reelin" evidence="1">
    <location>
        <begin position="71"/>
        <end position="163"/>
    </location>
</feature>
<dbReference type="InterPro" id="IPR026444">
    <property type="entry name" value="Secre_tail"/>
</dbReference>
<gene>
    <name evidence="3" type="ORF">GCM10007940_05980</name>
</gene>
<dbReference type="Proteomes" id="UP001156666">
    <property type="component" value="Unassembled WGS sequence"/>
</dbReference>
<reference evidence="3" key="2">
    <citation type="submission" date="2023-01" db="EMBL/GenBank/DDBJ databases">
        <title>Draft genome sequence of Portibacter lacus strain NBRC 108769.</title>
        <authorList>
            <person name="Sun Q."/>
            <person name="Mori K."/>
        </authorList>
    </citation>
    <scope>NUCLEOTIDE SEQUENCE</scope>
    <source>
        <strain evidence="3">NBRC 108769</strain>
    </source>
</reference>
<dbReference type="InterPro" id="IPR013783">
    <property type="entry name" value="Ig-like_fold"/>
</dbReference>
<proteinExistence type="predicted"/>
<comment type="caution">
    <text evidence="3">The sequence shown here is derived from an EMBL/GenBank/DDBJ whole genome shotgun (WGS) entry which is preliminary data.</text>
</comment>
<reference evidence="3" key="1">
    <citation type="journal article" date="2014" name="Int. J. Syst. Evol. Microbiol.">
        <title>Complete genome sequence of Corynebacterium casei LMG S-19264T (=DSM 44701T), isolated from a smear-ripened cheese.</title>
        <authorList>
            <consortium name="US DOE Joint Genome Institute (JGI-PGF)"/>
            <person name="Walter F."/>
            <person name="Albersmeier A."/>
            <person name="Kalinowski J."/>
            <person name="Ruckert C."/>
        </authorList>
    </citation>
    <scope>NUCLEOTIDE SEQUENCE</scope>
    <source>
        <strain evidence="3">NBRC 108769</strain>
    </source>
</reference>
<evidence type="ECO:0000259" key="1">
    <source>
        <dbReference type="Pfam" id="PF02014"/>
    </source>
</evidence>